<reference evidence="2" key="1">
    <citation type="submission" date="2021-06" db="EMBL/GenBank/DDBJ databases">
        <title>Comparative genomics, transcriptomics and evolutionary studies reveal genomic signatures of adaptation to plant cell wall in hemibiotrophic fungi.</title>
        <authorList>
            <consortium name="DOE Joint Genome Institute"/>
            <person name="Baroncelli R."/>
            <person name="Diaz J.F."/>
            <person name="Benocci T."/>
            <person name="Peng M."/>
            <person name="Battaglia E."/>
            <person name="Haridas S."/>
            <person name="Andreopoulos W."/>
            <person name="Labutti K."/>
            <person name="Pangilinan J."/>
            <person name="Floch G.L."/>
            <person name="Makela M.R."/>
            <person name="Henrissat B."/>
            <person name="Grigoriev I.V."/>
            <person name="Crouch J.A."/>
            <person name="De Vries R.P."/>
            <person name="Sukno S.A."/>
            <person name="Thon M.R."/>
        </authorList>
    </citation>
    <scope>NUCLEOTIDE SEQUENCE</scope>
    <source>
        <strain evidence="2">CBS 102054</strain>
    </source>
</reference>
<feature type="transmembrane region" description="Helical" evidence="1">
    <location>
        <begin position="118"/>
        <end position="138"/>
    </location>
</feature>
<keyword evidence="1" id="KW-1133">Transmembrane helix</keyword>
<proteinExistence type="predicted"/>
<dbReference type="EMBL" id="JAHMHQ010000017">
    <property type="protein sequence ID" value="KAK1633535.1"/>
    <property type="molecule type" value="Genomic_DNA"/>
</dbReference>
<evidence type="ECO:0000256" key="1">
    <source>
        <dbReference type="SAM" id="Phobius"/>
    </source>
</evidence>
<dbReference type="AlphaFoldDB" id="A0AAJ0EE13"/>
<keyword evidence="3" id="KW-1185">Reference proteome</keyword>
<gene>
    <name evidence="2" type="ORF">BDP81DRAFT_67522</name>
</gene>
<comment type="caution">
    <text evidence="2">The sequence shown here is derived from an EMBL/GenBank/DDBJ whole genome shotgun (WGS) entry which is preliminary data.</text>
</comment>
<keyword evidence="1" id="KW-0812">Transmembrane</keyword>
<dbReference type="GeneID" id="85481001"/>
<feature type="transmembrane region" description="Helical" evidence="1">
    <location>
        <begin position="150"/>
        <end position="171"/>
    </location>
</feature>
<dbReference type="Proteomes" id="UP001243989">
    <property type="component" value="Unassembled WGS sequence"/>
</dbReference>
<keyword evidence="1" id="KW-0472">Membrane</keyword>
<accession>A0AAJ0EE13</accession>
<protein>
    <submittedName>
        <fullName evidence="2">Uncharacterized protein</fullName>
    </submittedName>
</protein>
<evidence type="ECO:0000313" key="3">
    <source>
        <dbReference type="Proteomes" id="UP001243989"/>
    </source>
</evidence>
<feature type="transmembrane region" description="Helical" evidence="1">
    <location>
        <begin position="183"/>
        <end position="206"/>
    </location>
</feature>
<name>A0AAJ0EE13_9PEZI</name>
<evidence type="ECO:0000313" key="2">
    <source>
        <dbReference type="EMBL" id="KAK1633535.1"/>
    </source>
</evidence>
<sequence length="265" mass="29722">MNELFSSFAASDIYDSLSITFSKSQTRAESTKISSFPSSFSKSPAMPFYSAPLARAKIWLRRRREQPWPPRTSLMGEASYSATALLSIFLLTTILIAATLMRASSEAGKPITSMVDLLVILILTQTGYAAIFSIHKCILPPPGYMGGQIYFYWAFWVITQVVCVATVRYAWHRDWSQQTDCVALTWLFSSAGSIVLWTYVLICMTLRRHRRRGTSRYASRPADPEPAVQMVARDRAVDVEAAVSPVQLPPHVAVREVKNENVRLS</sequence>
<feature type="transmembrane region" description="Helical" evidence="1">
    <location>
        <begin position="78"/>
        <end position="98"/>
    </location>
</feature>
<organism evidence="2 3">
    <name type="scientific">Colletotrichum phormii</name>
    <dbReference type="NCBI Taxonomy" id="359342"/>
    <lineage>
        <taxon>Eukaryota</taxon>
        <taxon>Fungi</taxon>
        <taxon>Dikarya</taxon>
        <taxon>Ascomycota</taxon>
        <taxon>Pezizomycotina</taxon>
        <taxon>Sordariomycetes</taxon>
        <taxon>Hypocreomycetidae</taxon>
        <taxon>Glomerellales</taxon>
        <taxon>Glomerellaceae</taxon>
        <taxon>Colletotrichum</taxon>
        <taxon>Colletotrichum acutatum species complex</taxon>
    </lineage>
</organism>
<dbReference type="RefSeq" id="XP_060442142.1">
    <property type="nucleotide sequence ID" value="XM_060596139.1"/>
</dbReference>